<name>A0A1G7ZME7_9BACI</name>
<evidence type="ECO:0000313" key="2">
    <source>
        <dbReference type="EMBL" id="SDH09819.1"/>
    </source>
</evidence>
<evidence type="ECO:0000256" key="1">
    <source>
        <dbReference type="SAM" id="SignalP"/>
    </source>
</evidence>
<organism evidence="2 3">
    <name type="scientific">Alteribacillus persepolensis</name>
    <dbReference type="NCBI Taxonomy" id="568899"/>
    <lineage>
        <taxon>Bacteria</taxon>
        <taxon>Bacillati</taxon>
        <taxon>Bacillota</taxon>
        <taxon>Bacilli</taxon>
        <taxon>Bacillales</taxon>
        <taxon>Bacillaceae</taxon>
        <taxon>Alteribacillus</taxon>
    </lineage>
</organism>
<dbReference type="Proteomes" id="UP000199163">
    <property type="component" value="Unassembled WGS sequence"/>
</dbReference>
<reference evidence="2 3" key="1">
    <citation type="submission" date="2016-10" db="EMBL/GenBank/DDBJ databases">
        <authorList>
            <person name="de Groot N.N."/>
        </authorList>
    </citation>
    <scope>NUCLEOTIDE SEQUENCE [LARGE SCALE GENOMIC DNA]</scope>
    <source>
        <strain evidence="2 3">DSM 21632</strain>
    </source>
</reference>
<keyword evidence="1" id="KW-0732">Signal</keyword>
<dbReference type="PROSITE" id="PS51257">
    <property type="entry name" value="PROKAR_LIPOPROTEIN"/>
    <property type="match status" value="1"/>
</dbReference>
<protein>
    <recommendedName>
        <fullName evidence="4">Sporulation lipoprotein YhcN/YlaJ (Spore_YhcN_YlaJ)</fullName>
    </recommendedName>
</protein>
<dbReference type="OrthoDB" id="2885813at2"/>
<evidence type="ECO:0000313" key="3">
    <source>
        <dbReference type="Proteomes" id="UP000199163"/>
    </source>
</evidence>
<feature type="chain" id="PRO_5011500884" description="Sporulation lipoprotein YhcN/YlaJ (Spore_YhcN_YlaJ)" evidence="1">
    <location>
        <begin position="28"/>
        <end position="140"/>
    </location>
</feature>
<dbReference type="EMBL" id="FNDK01000001">
    <property type="protein sequence ID" value="SDH09819.1"/>
    <property type="molecule type" value="Genomic_DNA"/>
</dbReference>
<proteinExistence type="predicted"/>
<accession>A0A1G7ZME7</accession>
<evidence type="ECO:0008006" key="4">
    <source>
        <dbReference type="Google" id="ProtNLM"/>
    </source>
</evidence>
<gene>
    <name evidence="2" type="ORF">SAMN05192534_101606</name>
</gene>
<sequence>MRKNFRIIIGMNVVFLILLAAGCNQQASELPQHVINEETNEAEELLKDMDPITSAVVITNDDKMYAAAEVKHMNRFQLESIRKQGYNRLSKRWPDHNIHFSTDKKALMELQKLNNDMGEKKVGKKDQEKRLTKIEEFMKG</sequence>
<keyword evidence="3" id="KW-1185">Reference proteome</keyword>
<feature type="signal peptide" evidence="1">
    <location>
        <begin position="1"/>
        <end position="27"/>
    </location>
</feature>
<dbReference type="AlphaFoldDB" id="A0A1G7ZME7"/>
<dbReference type="RefSeq" id="WP_091271023.1">
    <property type="nucleotide sequence ID" value="NZ_FNDK01000001.1"/>
</dbReference>
<dbReference type="STRING" id="568899.SAMN05192534_101606"/>